<dbReference type="Pfam" id="PF13385">
    <property type="entry name" value="Laminin_G_3"/>
    <property type="match status" value="1"/>
</dbReference>
<dbReference type="Gene3D" id="2.60.120.200">
    <property type="match status" value="1"/>
</dbReference>
<protein>
    <submittedName>
        <fullName evidence="1">Uncharacterized protein</fullName>
    </submittedName>
</protein>
<organism evidence="1 2">
    <name type="scientific">Patella caerulea</name>
    <name type="common">Rayed Mediterranean limpet</name>
    <dbReference type="NCBI Taxonomy" id="87958"/>
    <lineage>
        <taxon>Eukaryota</taxon>
        <taxon>Metazoa</taxon>
        <taxon>Spiralia</taxon>
        <taxon>Lophotrochozoa</taxon>
        <taxon>Mollusca</taxon>
        <taxon>Gastropoda</taxon>
        <taxon>Patellogastropoda</taxon>
        <taxon>Patelloidea</taxon>
        <taxon>Patellidae</taxon>
        <taxon>Patella</taxon>
    </lineage>
</organism>
<proteinExistence type="predicted"/>
<dbReference type="SUPFAM" id="SSF49899">
    <property type="entry name" value="Concanavalin A-like lectins/glucanases"/>
    <property type="match status" value="1"/>
</dbReference>
<dbReference type="AlphaFoldDB" id="A0AAN8JHU0"/>
<keyword evidence="2" id="KW-1185">Reference proteome</keyword>
<name>A0AAN8JHU0_PATCE</name>
<reference evidence="1 2" key="1">
    <citation type="submission" date="2024-01" db="EMBL/GenBank/DDBJ databases">
        <title>The genome of the rayed Mediterranean limpet Patella caerulea (Linnaeus, 1758).</title>
        <authorList>
            <person name="Anh-Thu Weber A."/>
            <person name="Halstead-Nussloch G."/>
        </authorList>
    </citation>
    <scope>NUCLEOTIDE SEQUENCE [LARGE SCALE GENOMIC DNA]</scope>
    <source>
        <strain evidence="1">AATW-2023a</strain>
        <tissue evidence="1">Whole specimen</tissue>
    </source>
</reference>
<comment type="caution">
    <text evidence="1">The sequence shown here is derived from an EMBL/GenBank/DDBJ whole genome shotgun (WGS) entry which is preliminary data.</text>
</comment>
<dbReference type="InterPro" id="IPR013320">
    <property type="entry name" value="ConA-like_dom_sf"/>
</dbReference>
<dbReference type="Proteomes" id="UP001347796">
    <property type="component" value="Unassembled WGS sequence"/>
</dbReference>
<sequence>MILVFSLLPYHTRGSVPSPISTWPLAPASLGHPTGCYESITANHQPLLAYDGPMTYVSCYDTTEQIIENPLGSFTITLEVYPETESGVIMHYRGNNIPGIIVQLLKGVLYVVVKQVIMAGGSILANTWTSLALSYDSPSGTFYLHVNGYRVDSSPGHQFWLGVGYIQLGNDVNETGIGHFKGKMACLSL</sequence>
<accession>A0AAN8JHU0</accession>
<evidence type="ECO:0000313" key="2">
    <source>
        <dbReference type="Proteomes" id="UP001347796"/>
    </source>
</evidence>
<evidence type="ECO:0000313" key="1">
    <source>
        <dbReference type="EMBL" id="KAK6177787.1"/>
    </source>
</evidence>
<gene>
    <name evidence="1" type="ORF">SNE40_015821</name>
</gene>
<dbReference type="EMBL" id="JAZGQO010000010">
    <property type="protein sequence ID" value="KAK6177787.1"/>
    <property type="molecule type" value="Genomic_DNA"/>
</dbReference>